<comment type="caution">
    <text evidence="2">The sequence shown here is derived from an EMBL/GenBank/DDBJ whole genome shotgun (WGS) entry which is preliminary data.</text>
</comment>
<protein>
    <recommendedName>
        <fullName evidence="1">DUF4440 domain-containing protein</fullName>
    </recommendedName>
</protein>
<accession>A0A6V6YQJ2</accession>
<evidence type="ECO:0000313" key="2">
    <source>
        <dbReference type="EMBL" id="CAD0001720.1"/>
    </source>
</evidence>
<evidence type="ECO:0000313" key="3">
    <source>
        <dbReference type="Proteomes" id="UP000556700"/>
    </source>
</evidence>
<feature type="domain" description="DUF4440" evidence="1">
    <location>
        <begin position="11"/>
        <end position="118"/>
    </location>
</feature>
<dbReference type="InterPro" id="IPR027843">
    <property type="entry name" value="DUF4440"/>
</dbReference>
<name>A0A6V6YQJ2_9FLAO</name>
<dbReference type="SUPFAM" id="SSF54427">
    <property type="entry name" value="NTF2-like"/>
    <property type="match status" value="1"/>
</dbReference>
<dbReference type="Pfam" id="PF14534">
    <property type="entry name" value="DUF4440"/>
    <property type="match status" value="1"/>
</dbReference>
<dbReference type="InterPro" id="IPR032710">
    <property type="entry name" value="NTF2-like_dom_sf"/>
</dbReference>
<gene>
    <name evidence="2" type="ORF">FLACHUCJ7_00608</name>
</gene>
<dbReference type="Gene3D" id="3.10.450.50">
    <property type="match status" value="1"/>
</dbReference>
<sequence>MNDKYLAETTVRNYFKHLYDSNTDAILDLYSENAVLMPADLPSAIGKAELVSAYNQTFMGIKFVSATTDYDEISVYENLAIVRTTSEVNLFLIKEKQDIKSKMREFFILSKEKEEWKISRYMFNREL</sequence>
<dbReference type="Proteomes" id="UP000556700">
    <property type="component" value="Unassembled WGS sequence"/>
</dbReference>
<proteinExistence type="predicted"/>
<reference evidence="2 3" key="1">
    <citation type="submission" date="2020-06" db="EMBL/GenBank/DDBJ databases">
        <authorList>
            <person name="Criscuolo A."/>
        </authorList>
    </citation>
    <scope>NUCLEOTIDE SEQUENCE [LARGE SCALE GENOMIC DNA]</scope>
    <source>
        <strain evidence="3">CIP 110025</strain>
    </source>
</reference>
<evidence type="ECO:0000259" key="1">
    <source>
        <dbReference type="Pfam" id="PF14534"/>
    </source>
</evidence>
<dbReference type="RefSeq" id="WP_031454106.1">
    <property type="nucleotide sequence ID" value="NZ_CAIJDO010000074.1"/>
</dbReference>
<dbReference type="AlphaFoldDB" id="A0A6V6YQJ2"/>
<dbReference type="EMBL" id="CAIJDO010000074">
    <property type="protein sequence ID" value="CAD0001720.1"/>
    <property type="molecule type" value="Genomic_DNA"/>
</dbReference>
<organism evidence="2 3">
    <name type="scientific">Flavobacterium chungangense</name>
    <dbReference type="NCBI Taxonomy" id="554283"/>
    <lineage>
        <taxon>Bacteria</taxon>
        <taxon>Pseudomonadati</taxon>
        <taxon>Bacteroidota</taxon>
        <taxon>Flavobacteriia</taxon>
        <taxon>Flavobacteriales</taxon>
        <taxon>Flavobacteriaceae</taxon>
        <taxon>Flavobacterium</taxon>
    </lineage>
</organism>
<keyword evidence="3" id="KW-1185">Reference proteome</keyword>